<evidence type="ECO:0000256" key="1">
    <source>
        <dbReference type="SAM" id="MobiDB-lite"/>
    </source>
</evidence>
<evidence type="ECO:0000313" key="3">
    <source>
        <dbReference type="Proteomes" id="UP001381693"/>
    </source>
</evidence>
<gene>
    <name evidence="2" type="ORF">SK128_005267</name>
</gene>
<sequence length="276" mass="29668">MEEFLQGAVQDLQELREAVYMGGAQHQRISPTSQVRHHPHTQTLSTSPRLHYPPSLLSPPEVLPRSNSDSSLHQNLVQGKMVVNNRKVSAPAEVRTDHSLGMQFYDMQRIGHDLQQRPKSGCELTHPGDGTTLNHVQRSPNIPIPTTINSIGGAGPGGGVAGGGGGGGVGQLPNTGSLPDLTQVQYLQPMNPPLPDAEIVNTGLQNLTATSPRLGSRFAPGSLNDHYNNSGQASPRGTSPGPSPSLIRKQKQKPYQPLHITRGSHHQQSKVIWKVV</sequence>
<reference evidence="2 3" key="1">
    <citation type="submission" date="2023-11" db="EMBL/GenBank/DDBJ databases">
        <title>Halocaridina rubra genome assembly.</title>
        <authorList>
            <person name="Smith C."/>
        </authorList>
    </citation>
    <scope>NUCLEOTIDE SEQUENCE [LARGE SCALE GENOMIC DNA]</scope>
    <source>
        <strain evidence="2">EP-1</strain>
        <tissue evidence="2">Whole</tissue>
    </source>
</reference>
<evidence type="ECO:0000313" key="2">
    <source>
        <dbReference type="EMBL" id="KAK7082795.1"/>
    </source>
</evidence>
<feature type="region of interest" description="Disordered" evidence="1">
    <location>
        <begin position="155"/>
        <end position="177"/>
    </location>
</feature>
<feature type="region of interest" description="Disordered" evidence="1">
    <location>
        <begin position="23"/>
        <end position="71"/>
    </location>
</feature>
<proteinExistence type="predicted"/>
<name>A0AAN9ADY2_HALRR</name>
<feature type="region of interest" description="Disordered" evidence="1">
    <location>
        <begin position="211"/>
        <end position="268"/>
    </location>
</feature>
<comment type="caution">
    <text evidence="2">The sequence shown here is derived from an EMBL/GenBank/DDBJ whole genome shotgun (WGS) entry which is preliminary data.</text>
</comment>
<feature type="compositionally biased region" description="Low complexity" evidence="1">
    <location>
        <begin position="53"/>
        <end position="66"/>
    </location>
</feature>
<dbReference type="Proteomes" id="UP001381693">
    <property type="component" value="Unassembled WGS sequence"/>
</dbReference>
<protein>
    <submittedName>
        <fullName evidence="2">Uncharacterized protein</fullName>
    </submittedName>
</protein>
<dbReference type="EMBL" id="JAXCGZ010003889">
    <property type="protein sequence ID" value="KAK7082795.1"/>
    <property type="molecule type" value="Genomic_DNA"/>
</dbReference>
<feature type="compositionally biased region" description="Gly residues" evidence="1">
    <location>
        <begin position="155"/>
        <end position="170"/>
    </location>
</feature>
<keyword evidence="3" id="KW-1185">Reference proteome</keyword>
<dbReference type="AlphaFoldDB" id="A0AAN9ADY2"/>
<organism evidence="2 3">
    <name type="scientific">Halocaridina rubra</name>
    <name type="common">Hawaiian red shrimp</name>
    <dbReference type="NCBI Taxonomy" id="373956"/>
    <lineage>
        <taxon>Eukaryota</taxon>
        <taxon>Metazoa</taxon>
        <taxon>Ecdysozoa</taxon>
        <taxon>Arthropoda</taxon>
        <taxon>Crustacea</taxon>
        <taxon>Multicrustacea</taxon>
        <taxon>Malacostraca</taxon>
        <taxon>Eumalacostraca</taxon>
        <taxon>Eucarida</taxon>
        <taxon>Decapoda</taxon>
        <taxon>Pleocyemata</taxon>
        <taxon>Caridea</taxon>
        <taxon>Atyoidea</taxon>
        <taxon>Atyidae</taxon>
        <taxon>Halocaridina</taxon>
    </lineage>
</organism>
<accession>A0AAN9ADY2</accession>